<evidence type="ECO:0000313" key="2">
    <source>
        <dbReference type="EMBL" id="CAG2233428.1"/>
    </source>
</evidence>
<feature type="compositionally biased region" description="Basic and acidic residues" evidence="1">
    <location>
        <begin position="152"/>
        <end position="162"/>
    </location>
</feature>
<gene>
    <name evidence="2" type="ORF">MEDL_46056</name>
</gene>
<protein>
    <submittedName>
        <fullName evidence="2">Uncharacterized protein</fullName>
    </submittedName>
</protein>
<dbReference type="AlphaFoldDB" id="A0A8S3TXC8"/>
<dbReference type="EMBL" id="CAJPWZ010002206">
    <property type="protein sequence ID" value="CAG2233428.1"/>
    <property type="molecule type" value="Genomic_DNA"/>
</dbReference>
<proteinExistence type="predicted"/>
<dbReference type="Proteomes" id="UP000683360">
    <property type="component" value="Unassembled WGS sequence"/>
</dbReference>
<dbReference type="Gene3D" id="1.20.920.60">
    <property type="match status" value="1"/>
</dbReference>
<reference evidence="2" key="1">
    <citation type="submission" date="2021-03" db="EMBL/GenBank/DDBJ databases">
        <authorList>
            <person name="Bekaert M."/>
        </authorList>
    </citation>
    <scope>NUCLEOTIDE SEQUENCE</scope>
</reference>
<evidence type="ECO:0000313" key="3">
    <source>
        <dbReference type="Proteomes" id="UP000683360"/>
    </source>
</evidence>
<feature type="region of interest" description="Disordered" evidence="1">
    <location>
        <begin position="126"/>
        <end position="250"/>
    </location>
</feature>
<sequence length="407" mass="45726">MQDMARNTDNRVVGEIRQYNTPPNGVHQTIMAALMLMGYDPSEVKILGLHGEKSFLTQMSKFDPKDVNLTLAVEAKKVIEPYTAEQIHSESHEAASVFIWAENMIKEIESNAGTLGVDKMVPEHNRAKTEIEKPVKIVPQAESPAPSKSKKEKPTLVKDQKKQAAKNQQQPPQKRPLESDNKINGKRSNPKGNTKANETIQSTDSKQKNKSQDKNNNTAKPVPKKANNQVEVAKNNKKTTEVTQKDKNVPGAKLIEKVPVEEVVQDNDVKKPKTNFIAKNVKSFKPKTEEEEDDKISSYLSNYKKKHTNDDDEDDRNSIDGHLSIPENTGKPKQLLGGGYHGKNPVSENPYNKYVYDFDPLDALDHEDSPEPDPEVVNKKGYKGIFNRRKEDKGAIEKLWTTSIKAK</sequence>
<feature type="compositionally biased region" description="Polar residues" evidence="1">
    <location>
        <begin position="190"/>
        <end position="200"/>
    </location>
</feature>
<accession>A0A8S3TXC8</accession>
<evidence type="ECO:0000256" key="1">
    <source>
        <dbReference type="SAM" id="MobiDB-lite"/>
    </source>
</evidence>
<feature type="region of interest" description="Disordered" evidence="1">
    <location>
        <begin position="302"/>
        <end position="351"/>
    </location>
</feature>
<name>A0A8S3TXC8_MYTED</name>
<feature type="compositionally biased region" description="Basic and acidic residues" evidence="1">
    <location>
        <begin position="238"/>
        <end position="250"/>
    </location>
</feature>
<comment type="caution">
    <text evidence="2">The sequence shown here is derived from an EMBL/GenBank/DDBJ whole genome shotgun (WGS) entry which is preliminary data.</text>
</comment>
<organism evidence="2 3">
    <name type="scientific">Mytilus edulis</name>
    <name type="common">Blue mussel</name>
    <dbReference type="NCBI Taxonomy" id="6550"/>
    <lineage>
        <taxon>Eukaryota</taxon>
        <taxon>Metazoa</taxon>
        <taxon>Spiralia</taxon>
        <taxon>Lophotrochozoa</taxon>
        <taxon>Mollusca</taxon>
        <taxon>Bivalvia</taxon>
        <taxon>Autobranchia</taxon>
        <taxon>Pteriomorphia</taxon>
        <taxon>Mytilida</taxon>
        <taxon>Mytiloidea</taxon>
        <taxon>Mytilidae</taxon>
        <taxon>Mytilinae</taxon>
        <taxon>Mytilus</taxon>
    </lineage>
</organism>
<feature type="compositionally biased region" description="Basic and acidic residues" evidence="1">
    <location>
        <begin position="126"/>
        <end position="135"/>
    </location>
</feature>
<keyword evidence="3" id="KW-1185">Reference proteome</keyword>